<dbReference type="Gene3D" id="3.90.1150.10">
    <property type="entry name" value="Aspartate Aminotransferase, domain 1"/>
    <property type="match status" value="1"/>
</dbReference>
<dbReference type="Pfam" id="PF22580">
    <property type="entry name" value="KYNU_C"/>
    <property type="match status" value="1"/>
</dbReference>
<feature type="binding site" evidence="4">
    <location>
        <position position="129"/>
    </location>
    <ligand>
        <name>pyridoxal 5'-phosphate</name>
        <dbReference type="ChEBI" id="CHEBI:597326"/>
    </ligand>
</feature>
<proteinExistence type="inferred from homology"/>
<keyword evidence="7" id="KW-1185">Reference proteome</keyword>
<evidence type="ECO:0000256" key="2">
    <source>
        <dbReference type="ARBA" id="ARBA00022801"/>
    </source>
</evidence>
<dbReference type="InterPro" id="IPR015422">
    <property type="entry name" value="PyrdxlP-dep_Trfase_small"/>
</dbReference>
<dbReference type="Gene3D" id="3.40.640.10">
    <property type="entry name" value="Type I PLP-dependent aspartate aminotransferase-like (Major domain)"/>
    <property type="match status" value="1"/>
</dbReference>
<feature type="binding site" evidence="4">
    <location>
        <begin position="156"/>
        <end position="159"/>
    </location>
    <ligand>
        <name>pyridoxal 5'-phosphate</name>
        <dbReference type="ChEBI" id="CHEBI:597326"/>
    </ligand>
</feature>
<organism evidence="6 7">
    <name type="scientific">Ramalina farinacea</name>
    <dbReference type="NCBI Taxonomy" id="258253"/>
    <lineage>
        <taxon>Eukaryota</taxon>
        <taxon>Fungi</taxon>
        <taxon>Dikarya</taxon>
        <taxon>Ascomycota</taxon>
        <taxon>Pezizomycotina</taxon>
        <taxon>Lecanoromycetes</taxon>
        <taxon>OSLEUM clade</taxon>
        <taxon>Lecanoromycetidae</taxon>
        <taxon>Lecanorales</taxon>
        <taxon>Lecanorineae</taxon>
        <taxon>Ramalinaceae</taxon>
        <taxon>Ramalina</taxon>
    </lineage>
</organism>
<comment type="catalytic activity">
    <reaction evidence="5">
        <text>3-hydroxy-L-kynurenine + H2O = 3-hydroxyanthranilate + L-alanine + H(+)</text>
        <dbReference type="Rhea" id="RHEA:25143"/>
        <dbReference type="ChEBI" id="CHEBI:15377"/>
        <dbReference type="ChEBI" id="CHEBI:15378"/>
        <dbReference type="ChEBI" id="CHEBI:36559"/>
        <dbReference type="ChEBI" id="CHEBI:57972"/>
        <dbReference type="ChEBI" id="CHEBI:58125"/>
        <dbReference type="EC" id="3.7.1.3"/>
    </reaction>
</comment>
<dbReference type="EC" id="3.7.1.3" evidence="4 5"/>
<dbReference type="GO" id="GO:0043420">
    <property type="term" value="P:anthranilate metabolic process"/>
    <property type="evidence" value="ECO:0007669"/>
    <property type="project" value="UniProtKB-UniRule"/>
</dbReference>
<dbReference type="FunFam" id="3.40.640.10:FF:000031">
    <property type="entry name" value="Kynureninase"/>
    <property type="match status" value="1"/>
</dbReference>
<dbReference type="HAMAP" id="MF_01970">
    <property type="entry name" value="Kynureninase"/>
    <property type="match status" value="1"/>
</dbReference>
<comment type="similarity">
    <text evidence="4 5">Belongs to the kynureninase family.</text>
</comment>
<dbReference type="PIRSF" id="PIRSF038800">
    <property type="entry name" value="KYNU"/>
    <property type="match status" value="1"/>
</dbReference>
<dbReference type="Proteomes" id="UP001161017">
    <property type="component" value="Unassembled WGS sequence"/>
</dbReference>
<feature type="binding site" evidence="4">
    <location>
        <position position="245"/>
    </location>
    <ligand>
        <name>pyridoxal 5'-phosphate</name>
        <dbReference type="ChEBI" id="CHEBI:597326"/>
    </ligand>
</feature>
<comment type="cofactor">
    <cofactor evidence="4 5">
        <name>pyridoxal 5'-phosphate</name>
        <dbReference type="ChEBI" id="CHEBI:597326"/>
    </cofactor>
</comment>
<accession>A0AA43QJD8</accession>
<name>A0AA43QJD8_9LECA</name>
<protein>
    <recommendedName>
        <fullName evidence="4 5">Kynureninase</fullName>
        <ecNumber evidence="4 5">3.7.1.3</ecNumber>
    </recommendedName>
    <alternativeName>
        <fullName evidence="4">Biosynthesis of nicotinic acid protein 5</fullName>
    </alternativeName>
    <alternativeName>
        <fullName evidence="4">L-kynurenine hydrolase</fullName>
    </alternativeName>
</protein>
<dbReference type="GO" id="GO:0034354">
    <property type="term" value="P:'de novo' NAD+ biosynthetic process from L-tryptophan"/>
    <property type="evidence" value="ECO:0007669"/>
    <property type="project" value="UniProtKB-UniRule"/>
</dbReference>
<comment type="caution">
    <text evidence="6">The sequence shown here is derived from an EMBL/GenBank/DDBJ whole genome shotgun (WGS) entry which is preliminary data.</text>
</comment>
<feature type="binding site" evidence="4">
    <location>
        <position position="242"/>
    </location>
    <ligand>
        <name>pyridoxal 5'-phosphate</name>
        <dbReference type="ChEBI" id="CHEBI:597326"/>
    </ligand>
</feature>
<feature type="binding site" evidence="4">
    <location>
        <position position="128"/>
    </location>
    <ligand>
        <name>pyridoxal 5'-phosphate</name>
        <dbReference type="ChEBI" id="CHEBI:597326"/>
    </ligand>
</feature>
<keyword evidence="3 4" id="KW-0663">Pyridoxal phosphate</keyword>
<dbReference type="GO" id="GO:0019805">
    <property type="term" value="P:quinolinate biosynthetic process"/>
    <property type="evidence" value="ECO:0007669"/>
    <property type="project" value="UniProtKB-UniRule"/>
</dbReference>
<evidence type="ECO:0000256" key="5">
    <source>
        <dbReference type="PIRNR" id="PIRNR038800"/>
    </source>
</evidence>
<gene>
    <name evidence="4 6" type="primary">BNA5</name>
    <name evidence="6" type="ORF">OHK93_004170</name>
</gene>
<comment type="pathway">
    <text evidence="4 5">Amino-acid degradation; L-kynurenine degradation; L-alanine and anthranilate from L-kynurenine: step 1/1.</text>
</comment>
<evidence type="ECO:0000256" key="3">
    <source>
        <dbReference type="ARBA" id="ARBA00022898"/>
    </source>
</evidence>
<dbReference type="GO" id="GO:0030170">
    <property type="term" value="F:pyridoxal phosphate binding"/>
    <property type="evidence" value="ECO:0007669"/>
    <property type="project" value="UniProtKB-UniRule"/>
</dbReference>
<sequence>MSSSEIFAREYAVHLDSQDPLKHLRSLFIIPSKTDLKAKCLFKNSEREVQDEPSIYLCGNSLGCQPKGTSQRVSEHLTAWAKKGVLGHFTTHHDCDLAGFLDIDHQAANMMEPIVGALPDEVAIMESLTANLHLMMASFYRPNKRRYKIILEGKAFPSDHYAVQSQIKHHGFDPKEAMITIEPETESTPALSTEYILSSIDQHASTTALILLPGVQYYTGQYLDIRKITAHAHAHGIMIGWDLAHAVGNVELSLHEWDVDFAVWCNYKYLNAGPGSIAGLFVHDRHGQIHHAGPNTTKDTYRPRLAGWWGGDKSIRFQMGREFVPIPGAQGFQVGNPSSLAVTSLIASLDVFQKTSMAQLRKKSMALTRYLEQLLVDPHFEGEEAVLTLPYKIITPADPASRGAQLSVRLNPGLLDIVLVELEHASIVIDERKPDVVRVAPAPLYNTFQDVWEFARVFTAASVKALAETANGH</sequence>
<dbReference type="GO" id="GO:0019441">
    <property type="term" value="P:L-tryptophan catabolic process to kynurenine"/>
    <property type="evidence" value="ECO:0007669"/>
    <property type="project" value="TreeGrafter"/>
</dbReference>
<dbReference type="PANTHER" id="PTHR14084">
    <property type="entry name" value="KYNURENINASE"/>
    <property type="match status" value="1"/>
</dbReference>
<dbReference type="PANTHER" id="PTHR14084:SF0">
    <property type="entry name" value="KYNURENINASE"/>
    <property type="match status" value="1"/>
</dbReference>
<dbReference type="NCBIfam" id="TIGR01814">
    <property type="entry name" value="kynureninase"/>
    <property type="match status" value="1"/>
</dbReference>
<comment type="catalytic activity">
    <reaction evidence="4 5">
        <text>L-kynurenine + H2O = anthranilate + L-alanine + H(+)</text>
        <dbReference type="Rhea" id="RHEA:16813"/>
        <dbReference type="ChEBI" id="CHEBI:15377"/>
        <dbReference type="ChEBI" id="CHEBI:15378"/>
        <dbReference type="ChEBI" id="CHEBI:16567"/>
        <dbReference type="ChEBI" id="CHEBI:57959"/>
        <dbReference type="ChEBI" id="CHEBI:57972"/>
        <dbReference type="EC" id="3.7.1.3"/>
    </reaction>
</comment>
<dbReference type="GO" id="GO:0005737">
    <property type="term" value="C:cytoplasm"/>
    <property type="evidence" value="ECO:0007669"/>
    <property type="project" value="UniProtKB-SubCell"/>
</dbReference>
<dbReference type="InterPro" id="IPR015424">
    <property type="entry name" value="PyrdxlP-dep_Trfase"/>
</dbReference>
<dbReference type="SUPFAM" id="SSF53383">
    <property type="entry name" value="PLP-dependent transferases"/>
    <property type="match status" value="1"/>
</dbReference>
<comment type="subunit">
    <text evidence="4 5">Homodimer.</text>
</comment>
<dbReference type="GO" id="GO:0097053">
    <property type="term" value="P:L-kynurenine catabolic process"/>
    <property type="evidence" value="ECO:0007669"/>
    <property type="project" value="UniProtKB-UniRule"/>
</dbReference>
<dbReference type="EMBL" id="JAPUFD010000002">
    <property type="protein sequence ID" value="MDI1485981.1"/>
    <property type="molecule type" value="Genomic_DNA"/>
</dbReference>
<comment type="pathway">
    <text evidence="4 5">Cofactor biosynthesis; NAD(+) biosynthesis; quinolinate from L-kynurenine: step 2/3.</text>
</comment>
<comment type="subcellular location">
    <subcellularLocation>
        <location evidence="4 5">Cytoplasm</location>
    </subcellularLocation>
</comment>
<feature type="binding site" evidence="4">
    <location>
        <position position="267"/>
    </location>
    <ligand>
        <name>pyridoxal 5'-phosphate</name>
        <dbReference type="ChEBI" id="CHEBI:597326"/>
    </ligand>
</feature>
<feature type="binding site" evidence="4">
    <location>
        <position position="336"/>
    </location>
    <ligand>
        <name>pyridoxal 5'-phosphate</name>
        <dbReference type="ChEBI" id="CHEBI:597326"/>
    </ligand>
</feature>
<dbReference type="InterPro" id="IPR015421">
    <property type="entry name" value="PyrdxlP-dep_Trfase_major"/>
</dbReference>
<dbReference type="AlphaFoldDB" id="A0AA43QJD8"/>
<feature type="binding site" evidence="4">
    <location>
        <position position="308"/>
    </location>
    <ligand>
        <name>pyridoxal 5'-phosphate</name>
        <dbReference type="ChEBI" id="CHEBI:597326"/>
    </ligand>
</feature>
<evidence type="ECO:0000256" key="4">
    <source>
        <dbReference type="HAMAP-Rule" id="MF_03017"/>
    </source>
</evidence>
<keyword evidence="2 4" id="KW-0378">Hydrolase</keyword>
<evidence type="ECO:0000313" key="7">
    <source>
        <dbReference type="Proteomes" id="UP001161017"/>
    </source>
</evidence>
<dbReference type="GO" id="GO:0030429">
    <property type="term" value="F:kynureninase activity"/>
    <property type="evidence" value="ECO:0007669"/>
    <property type="project" value="UniProtKB-UniRule"/>
</dbReference>
<comment type="caution">
    <text evidence="4">Lacks conserved residue(s) required for the propagation of feature annotation.</text>
</comment>
<evidence type="ECO:0000313" key="6">
    <source>
        <dbReference type="EMBL" id="MDI1485981.1"/>
    </source>
</evidence>
<reference evidence="6" key="1">
    <citation type="journal article" date="2023" name="Genome Biol. Evol.">
        <title>First Whole Genome Sequence and Flow Cytometry Genome Size Data for the Lichen-Forming Fungus Ramalina farinacea (Ascomycota).</title>
        <authorList>
            <person name="Llewellyn T."/>
            <person name="Mian S."/>
            <person name="Hill R."/>
            <person name="Leitch I.J."/>
            <person name="Gaya E."/>
        </authorList>
    </citation>
    <scope>NUCLEOTIDE SEQUENCE</scope>
    <source>
        <strain evidence="6">LIQ254RAFAR</strain>
    </source>
</reference>
<dbReference type="InterPro" id="IPR010111">
    <property type="entry name" value="Kynureninase"/>
</dbReference>
<feature type="modified residue" description="N6-(pyridoxal phosphate)lysine" evidence="4">
    <location>
        <position position="268"/>
    </location>
</feature>
<keyword evidence="4 5" id="KW-0963">Cytoplasm</keyword>
<comment type="function">
    <text evidence="4 5">Catalyzes the cleavage of L-kynurenine (L-Kyn) and L-3-hydroxykynurenine (L-3OHKyn) into anthranilic acid (AA) and 3-hydroxyanthranilic acid (3-OHAA), respectively.</text>
</comment>
<evidence type="ECO:0000256" key="1">
    <source>
        <dbReference type="ARBA" id="ARBA00022642"/>
    </source>
</evidence>
<keyword evidence="1 4" id="KW-0662">Pyridine nucleotide biosynthesis</keyword>